<dbReference type="InterPro" id="IPR041440">
    <property type="entry name" value="HypF_C"/>
</dbReference>
<organism evidence="11 12">
    <name type="scientific">BD1-7 clade bacterium</name>
    <dbReference type="NCBI Taxonomy" id="2029982"/>
    <lineage>
        <taxon>Bacteria</taxon>
        <taxon>Pseudomonadati</taxon>
        <taxon>Pseudomonadota</taxon>
        <taxon>Gammaproteobacteria</taxon>
        <taxon>Cellvibrionales</taxon>
        <taxon>Spongiibacteraceae</taxon>
        <taxon>BD1-7 clade</taxon>
    </lineage>
</organism>
<dbReference type="InterPro" id="IPR011125">
    <property type="entry name" value="Znf_HypF"/>
</dbReference>
<dbReference type="Pfam" id="PF07503">
    <property type="entry name" value="zf-HYPF"/>
    <property type="match status" value="2"/>
</dbReference>
<evidence type="ECO:0000256" key="6">
    <source>
        <dbReference type="ARBA" id="ARBA00022833"/>
    </source>
</evidence>
<dbReference type="Gene3D" id="3.90.870.50">
    <property type="match status" value="1"/>
</dbReference>
<name>A0A5S9QLZ3_9GAMM</name>
<comment type="similarity">
    <text evidence="2">Belongs to the carbamoyltransferase HypF family.</text>
</comment>
<evidence type="ECO:0000256" key="2">
    <source>
        <dbReference type="ARBA" id="ARBA00008097"/>
    </source>
</evidence>
<comment type="catalytic activity">
    <reaction evidence="7">
        <text>C-terminal L-cysteinyl-[HypE protein] + carbamoyl phosphate + ATP + H2O = C-terminal S-carboxamide-L-cysteinyl-[HypE protein] + AMP + phosphate + diphosphate + H(+)</text>
        <dbReference type="Rhea" id="RHEA:55636"/>
        <dbReference type="Rhea" id="RHEA-COMP:14247"/>
        <dbReference type="Rhea" id="RHEA-COMP:14392"/>
        <dbReference type="ChEBI" id="CHEBI:15377"/>
        <dbReference type="ChEBI" id="CHEBI:15378"/>
        <dbReference type="ChEBI" id="CHEBI:30616"/>
        <dbReference type="ChEBI" id="CHEBI:33019"/>
        <dbReference type="ChEBI" id="CHEBI:43474"/>
        <dbReference type="ChEBI" id="CHEBI:58228"/>
        <dbReference type="ChEBI" id="CHEBI:76913"/>
        <dbReference type="ChEBI" id="CHEBI:139126"/>
        <dbReference type="ChEBI" id="CHEBI:456215"/>
    </reaction>
</comment>
<dbReference type="Proteomes" id="UP000441399">
    <property type="component" value="Unassembled WGS sequence"/>
</dbReference>
<keyword evidence="6" id="KW-0862">Zinc</keyword>
<dbReference type="Pfam" id="PF01300">
    <property type="entry name" value="Sua5_yciO_yrdC"/>
    <property type="match status" value="1"/>
</dbReference>
<dbReference type="PROSITE" id="PS51160">
    <property type="entry name" value="ACYLPHOSPHATASE_3"/>
    <property type="match status" value="1"/>
</dbReference>
<keyword evidence="12" id="KW-1185">Reference proteome</keyword>
<protein>
    <recommendedName>
        <fullName evidence="8">acylphosphatase</fullName>
        <ecNumber evidence="8">3.6.1.7</ecNumber>
    </recommendedName>
</protein>
<dbReference type="GO" id="GO:0003725">
    <property type="term" value="F:double-stranded RNA binding"/>
    <property type="evidence" value="ECO:0007669"/>
    <property type="project" value="InterPro"/>
</dbReference>
<dbReference type="GO" id="GO:0016874">
    <property type="term" value="F:ligase activity"/>
    <property type="evidence" value="ECO:0007669"/>
    <property type="project" value="UniProtKB-KW"/>
</dbReference>
<accession>A0A5S9QLZ3</accession>
<dbReference type="Pfam" id="PF00708">
    <property type="entry name" value="Acylphosphatase"/>
    <property type="match status" value="1"/>
</dbReference>
<evidence type="ECO:0000313" key="11">
    <source>
        <dbReference type="EMBL" id="CAA0119996.1"/>
    </source>
</evidence>
<dbReference type="InterPro" id="IPR051060">
    <property type="entry name" value="Carbamoyltrans_HypF-like"/>
</dbReference>
<keyword evidence="11" id="KW-0808">Transferase</keyword>
<dbReference type="GO" id="GO:0008270">
    <property type="term" value="F:zinc ion binding"/>
    <property type="evidence" value="ECO:0007669"/>
    <property type="project" value="UniProtKB-KW"/>
</dbReference>
<feature type="domain" description="YrdC-like" evidence="10">
    <location>
        <begin position="234"/>
        <end position="419"/>
    </location>
</feature>
<feature type="active site" evidence="8">
    <location>
        <position position="40"/>
    </location>
</feature>
<keyword evidence="5" id="KW-0863">Zinc-finger</keyword>
<dbReference type="InterPro" id="IPR017945">
    <property type="entry name" value="DHBP_synth_RibB-like_a/b_dom"/>
</dbReference>
<sequence>MHLNNSMPQIPPTYSTNKSDLPARVLSLRLVGAVQGVGMRPFCKKMADQAGISGNIINRQGQVDIYAVGSRIALRQFIRQLRGFLQPGVRVQARLQRCAKGCIPLEYLDAAEFQILHADAEEGSYNKQVNVSLIPDRVPCEQCLVEFNEPSNRRFQYAFISCTDCGPRHSISDKTPFERDTTSYADWPMCADCEREYNNAGDRRYYAQTISCPACGPTFRLKSKDHPFTDADSPAICQQLVTTFDKDALAIVKSLSGLHILADAESPNAVAHLRELKQRANKPFALMFPSIEKVAEVCHVSAEERQLLLSASGPLVLLSLKASSYLASSIAPGLNRLAVMLPSTAFYHGLMAYWPKPLVVTSANIKDEPLMTNSSEIPDHWLQAVDIIVDHELTLVDGLDDSIMQIVDGKTMTIRPARGLIPMQFPFSATAAETIVGLGGWQKNTLATASDGRLLLGRYLGDLANAQTHLLREQRLASLLGNISEDQRSLVVADSHALMRNEPEMLGAPSICVQHHLAHALSIQAETTFSNTYMGIVWDGLGYPPVQVLEETSPYSSTLWGGEFFSISAAADTLPEHIGSFLPMHFAGGELAFEYPAVMAYSLLFQLTDAGLSAEIKAAADRLRVSSALSQQQWHWLHHQLAANQHVNLPTTSAVGRLFDAVAAIIGVAYENTYEAEAALRLQVAAESADNDCAVDLGSPVIDWQDGRTLVDWRPMISSLLMSLHLGPAECANGFIRWLSDVCCLVASMHGASNVSLSGGCFQNSLLLLMTAERFREQGVDVFWPQRVPLNDSGISVGQVIAGLRSAAHQRAN</sequence>
<dbReference type="EC" id="3.6.1.7" evidence="8"/>
<dbReference type="EMBL" id="CACSIO010000034">
    <property type="protein sequence ID" value="CAA0119996.1"/>
    <property type="molecule type" value="Genomic_DNA"/>
</dbReference>
<proteinExistence type="inferred from homology"/>
<dbReference type="SUPFAM" id="SSF55821">
    <property type="entry name" value="YrdC/RibB"/>
    <property type="match status" value="1"/>
</dbReference>
<dbReference type="InterPro" id="IPR036046">
    <property type="entry name" value="Acylphosphatase-like_dom_sf"/>
</dbReference>
<evidence type="ECO:0000256" key="5">
    <source>
        <dbReference type="ARBA" id="ARBA00022771"/>
    </source>
</evidence>
<feature type="domain" description="Acylphosphatase-like" evidence="9">
    <location>
        <begin position="25"/>
        <end position="117"/>
    </location>
</feature>
<dbReference type="GO" id="GO:0003998">
    <property type="term" value="F:acylphosphatase activity"/>
    <property type="evidence" value="ECO:0007669"/>
    <property type="project" value="UniProtKB-EC"/>
</dbReference>
<dbReference type="GO" id="GO:0016743">
    <property type="term" value="F:carboxyl- or carbamoyltransferase activity"/>
    <property type="evidence" value="ECO:0007669"/>
    <property type="project" value="InterPro"/>
</dbReference>
<reference evidence="11 12" key="1">
    <citation type="submission" date="2019-11" db="EMBL/GenBank/DDBJ databases">
        <authorList>
            <person name="Holert J."/>
        </authorList>
    </citation>
    <scope>NUCLEOTIDE SEQUENCE [LARGE SCALE GENOMIC DNA]</scope>
    <source>
        <strain evidence="11">SB11_3</strain>
    </source>
</reference>
<evidence type="ECO:0000256" key="4">
    <source>
        <dbReference type="ARBA" id="ARBA00022723"/>
    </source>
</evidence>
<evidence type="ECO:0000259" key="10">
    <source>
        <dbReference type="PROSITE" id="PS51163"/>
    </source>
</evidence>
<evidence type="ECO:0000256" key="3">
    <source>
        <dbReference type="ARBA" id="ARBA00022598"/>
    </source>
</evidence>
<dbReference type="NCBIfam" id="TIGR00143">
    <property type="entry name" value="hypF"/>
    <property type="match status" value="1"/>
</dbReference>
<dbReference type="Pfam" id="PF17788">
    <property type="entry name" value="HypF_C"/>
    <property type="match status" value="1"/>
</dbReference>
<dbReference type="Gene3D" id="3.30.110.120">
    <property type="match status" value="1"/>
</dbReference>
<keyword evidence="3 11" id="KW-0436">Ligase</keyword>
<dbReference type="InterPro" id="IPR004421">
    <property type="entry name" value="Carbamoyltransferase_HypF"/>
</dbReference>
<dbReference type="GO" id="GO:0051604">
    <property type="term" value="P:protein maturation"/>
    <property type="evidence" value="ECO:0007669"/>
    <property type="project" value="TreeGrafter"/>
</dbReference>
<dbReference type="Gene3D" id="3.30.420.40">
    <property type="match status" value="1"/>
</dbReference>
<dbReference type="SUPFAM" id="SSF54975">
    <property type="entry name" value="Acylphosphatase/BLUF domain-like"/>
    <property type="match status" value="1"/>
</dbReference>
<dbReference type="InterPro" id="IPR006070">
    <property type="entry name" value="Sua5-like_dom"/>
</dbReference>
<dbReference type="Pfam" id="PF22521">
    <property type="entry name" value="HypF_C_2"/>
    <property type="match status" value="1"/>
</dbReference>
<evidence type="ECO:0000256" key="1">
    <source>
        <dbReference type="ARBA" id="ARBA00004711"/>
    </source>
</evidence>
<evidence type="ECO:0000256" key="8">
    <source>
        <dbReference type="PROSITE-ProRule" id="PRU00520"/>
    </source>
</evidence>
<dbReference type="PROSITE" id="PS00150">
    <property type="entry name" value="ACYLPHOSPHATASE_1"/>
    <property type="match status" value="1"/>
</dbReference>
<dbReference type="InterPro" id="IPR001792">
    <property type="entry name" value="Acylphosphatase-like_dom"/>
</dbReference>
<dbReference type="PANTHER" id="PTHR42959:SF1">
    <property type="entry name" value="CARBAMOYLTRANSFERASE HYPF"/>
    <property type="match status" value="1"/>
</dbReference>
<dbReference type="AlphaFoldDB" id="A0A5S9QLZ3"/>
<evidence type="ECO:0000259" key="9">
    <source>
        <dbReference type="PROSITE" id="PS51160"/>
    </source>
</evidence>
<dbReference type="InterPro" id="IPR055128">
    <property type="entry name" value="HypF_C_2"/>
</dbReference>
<evidence type="ECO:0000313" key="12">
    <source>
        <dbReference type="Proteomes" id="UP000441399"/>
    </source>
</evidence>
<keyword evidence="8" id="KW-0378">Hydrolase</keyword>
<dbReference type="InterPro" id="IPR017968">
    <property type="entry name" value="Acylphosphatase_CS"/>
</dbReference>
<gene>
    <name evidence="11" type="primary">hypF</name>
    <name evidence="11" type="ORF">OPDIPICF_02347</name>
</gene>
<dbReference type="Gene3D" id="3.30.420.360">
    <property type="match status" value="1"/>
</dbReference>
<evidence type="ECO:0000256" key="7">
    <source>
        <dbReference type="ARBA" id="ARBA00048220"/>
    </source>
</evidence>
<dbReference type="PANTHER" id="PTHR42959">
    <property type="entry name" value="CARBAMOYLTRANSFERASE"/>
    <property type="match status" value="1"/>
</dbReference>
<comment type="catalytic activity">
    <reaction evidence="8">
        <text>an acyl phosphate + H2O = a carboxylate + phosphate + H(+)</text>
        <dbReference type="Rhea" id="RHEA:14965"/>
        <dbReference type="ChEBI" id="CHEBI:15377"/>
        <dbReference type="ChEBI" id="CHEBI:15378"/>
        <dbReference type="ChEBI" id="CHEBI:29067"/>
        <dbReference type="ChEBI" id="CHEBI:43474"/>
        <dbReference type="ChEBI" id="CHEBI:59918"/>
        <dbReference type="EC" id="3.6.1.7"/>
    </reaction>
</comment>
<keyword evidence="4" id="KW-0479">Metal-binding</keyword>
<dbReference type="PROSITE" id="PS51163">
    <property type="entry name" value="YRDC"/>
    <property type="match status" value="1"/>
</dbReference>
<feature type="active site" evidence="8">
    <location>
        <position position="58"/>
    </location>
</feature>
<dbReference type="UniPathway" id="UPA00335"/>
<comment type="pathway">
    <text evidence="1">Protein modification; [NiFe] hydrogenase maturation.</text>
</comment>